<reference evidence="2 3" key="1">
    <citation type="journal article" date="2012" name="J. Bacteriol.">
        <title>Complete genome sequences of Methylophaga sp. strain JAM1 and Methylophaga sp. strain JAM7.</title>
        <authorList>
            <person name="Villeneuve C."/>
            <person name="Martineau C."/>
            <person name="Mauffrey F."/>
            <person name="Villemur R."/>
        </authorList>
    </citation>
    <scope>NUCLEOTIDE SEQUENCE [LARGE SCALE GENOMIC DNA]</scope>
    <source>
        <strain evidence="2 3">JAM7</strain>
    </source>
</reference>
<dbReference type="HOGENOM" id="CLU_565796_0_0_6"/>
<proteinExistence type="predicted"/>
<protein>
    <submittedName>
        <fullName evidence="2">Uncharacterized protein</fullName>
    </submittedName>
</protein>
<accession>I1YLA3</accession>
<dbReference type="STRING" id="754477.Q7C_2575"/>
<gene>
    <name evidence="2" type="ordered locus">Q7C_2575</name>
</gene>
<name>I1YLA3_METFJ</name>
<dbReference type="Proteomes" id="UP000009145">
    <property type="component" value="Chromosome"/>
</dbReference>
<dbReference type="KEGG" id="mec:Q7C_2575"/>
<feature type="transmembrane region" description="Helical" evidence="1">
    <location>
        <begin position="20"/>
        <end position="38"/>
    </location>
</feature>
<dbReference type="RefSeq" id="WP_014705114.1">
    <property type="nucleotide sequence ID" value="NC_017856.1"/>
</dbReference>
<evidence type="ECO:0000256" key="1">
    <source>
        <dbReference type="SAM" id="Phobius"/>
    </source>
</evidence>
<keyword evidence="1" id="KW-0812">Transmembrane</keyword>
<dbReference type="AlphaFoldDB" id="I1YLA3"/>
<dbReference type="PATRIC" id="fig|754477.3.peg.2529"/>
<organism evidence="2 3">
    <name type="scientific">Methylophaga frappieri (strain ATCC BAA-2434 / DSM 25690 / JAM7)</name>
    <dbReference type="NCBI Taxonomy" id="754477"/>
    <lineage>
        <taxon>Bacteria</taxon>
        <taxon>Pseudomonadati</taxon>
        <taxon>Pseudomonadota</taxon>
        <taxon>Gammaproteobacteria</taxon>
        <taxon>Thiotrichales</taxon>
        <taxon>Piscirickettsiaceae</taxon>
        <taxon>Methylophaga</taxon>
    </lineage>
</organism>
<dbReference type="OrthoDB" id="6286134at2"/>
<evidence type="ECO:0000313" key="2">
    <source>
        <dbReference type="EMBL" id="AFJ03696.1"/>
    </source>
</evidence>
<sequence precursor="true">MHDKLAAARQQRRRRLLQTVSMMLILSMAGIGAIYWAAQPDPSTPAVSTQPDNLTPSQNALANEQARAAYLDAYAQFDSTLKPQLSNTDIKAWRPDLATQLSELESQAVTHFAAGDYLQAQTGLSQLVTLAEQTIAEVETAFSTSMITAQNAFDNNDYPVAKQSINTAMLLNTSDKAAQDLAERIEQIPKITDLIRQINAAQSQQNKQLERSLISQLLQLTPERTVYQQRAAELETLIKTDQFNEQIRRAYRALEDGQVDTAQSALKAAKQIYPAREEVKNVQQAIQQYQQKQQISTLQKQIATARRTDDWQAVLTHLQALETLVPQAASHAAEMAKARQIVSLDKAFTTALAAPFSLSAETAANQMRSAITNAKQYRADSVSLAQKTDKVADLLTALNQPVAVTINSDKQTFVSVRGVGKVGEVISKTIQLKPGQYTLEGKRVGYKSKLKTIDVPLDHTPVSLTLICDEAI</sequence>
<evidence type="ECO:0000313" key="3">
    <source>
        <dbReference type="Proteomes" id="UP000009145"/>
    </source>
</evidence>
<keyword evidence="3" id="KW-1185">Reference proteome</keyword>
<dbReference type="eggNOG" id="COG1566">
    <property type="taxonomic scope" value="Bacteria"/>
</dbReference>
<dbReference type="EMBL" id="CP003380">
    <property type="protein sequence ID" value="AFJ03696.1"/>
    <property type="molecule type" value="Genomic_DNA"/>
</dbReference>
<keyword evidence="1" id="KW-0472">Membrane</keyword>
<keyword evidence="1" id="KW-1133">Transmembrane helix</keyword>